<dbReference type="AlphaFoldDB" id="A0A2Z6PLC5"/>
<evidence type="ECO:0000313" key="3">
    <source>
        <dbReference type="EMBL" id="GAU47269.1"/>
    </source>
</evidence>
<dbReference type="InterPro" id="IPR056647">
    <property type="entry name" value="DUF7745"/>
</dbReference>
<dbReference type="PANTHER" id="PTHR48154:SF1">
    <property type="entry name" value="PROTEIN, PUTATIVE-RELATED"/>
    <property type="match status" value="1"/>
</dbReference>
<evidence type="ECO:0000313" key="4">
    <source>
        <dbReference type="Proteomes" id="UP000242715"/>
    </source>
</evidence>
<dbReference type="Pfam" id="PF24924">
    <property type="entry name" value="DUF7745"/>
    <property type="match status" value="1"/>
</dbReference>
<reference evidence="4" key="1">
    <citation type="journal article" date="2017" name="Front. Plant Sci.">
        <title>Climate Clever Clovers: New Paradigm to Reduce the Environmental Footprint of Ruminants by Breeding Low Methanogenic Forages Utilizing Haplotype Variation.</title>
        <authorList>
            <person name="Kaur P."/>
            <person name="Appels R."/>
            <person name="Bayer P.E."/>
            <person name="Keeble-Gagnere G."/>
            <person name="Wang J."/>
            <person name="Hirakawa H."/>
            <person name="Shirasawa K."/>
            <person name="Vercoe P."/>
            <person name="Stefanova K."/>
            <person name="Durmic Z."/>
            <person name="Nichols P."/>
            <person name="Revell C."/>
            <person name="Isobe S.N."/>
            <person name="Edwards D."/>
            <person name="Erskine W."/>
        </authorList>
    </citation>
    <scope>NUCLEOTIDE SEQUENCE [LARGE SCALE GENOMIC DNA]</scope>
    <source>
        <strain evidence="4">cv. Daliak</strain>
    </source>
</reference>
<keyword evidence="1" id="KW-0175">Coiled coil</keyword>
<evidence type="ECO:0000256" key="1">
    <source>
        <dbReference type="SAM" id="Coils"/>
    </source>
</evidence>
<sequence>MAPERRNTFSYKFREPATETLKALSDRLTTNARNNFLVKYGSMLSLLDVKIDTTPLVTLAQFYDPPLRCFTFQDFQLAPTLEEFEKILGYNMKDRRFYLGSKDRPTKEEIAAALQISVQEVALEEKGGTEGFPRNVLEAKAQDALAVKNWEVFNDVLALLVYGIVLFPNIDDFIDLSAIRVFLTKNPVPTLLADFYHSLHTRYGKKGTISCCTSLVQIWLMSHMPSKGPFVENRDKLKWWQRMVALAEKDISWYRPNYDNVEIILSCGEFPNVPLVGTKGCINYNPILALRQLGYPMEDKPSDKSLEGFFLKEGAEDTILLRKIRRAWSQVHKKKMGKKNCVAKAPYTQWVRERVKIIKLPFVVKDPVEPLPPEPITTVPIEVAEGLRNQIAKLQFENEELQSKYFQALGDIARLTRDQEKKEESLRDSRKRLKVSEDKRGIIGDGLLSANENLSAKDEEVKRLERIIQKWKERADEASATQRTWRLKHEELTQKIQKITGEYKEKLQAENLRSQEFERFYLQEKWKCEHLQADLRKQEEQAEQQARLHEVQIAKQNKSLRDMHAELNQYKKVKLSNTTIDKLPEKLKKIEAAMPFYTAPKDVVDFMEYCKKRVKKYKKEIRKRMAS</sequence>
<feature type="domain" description="DUF7745" evidence="2">
    <location>
        <begin position="21"/>
        <end position="356"/>
    </location>
</feature>
<dbReference type="PANTHER" id="PTHR48154">
    <property type="entry name" value="PROTEIN, PUTATIVE-RELATED"/>
    <property type="match status" value="1"/>
</dbReference>
<feature type="coiled-coil region" evidence="1">
    <location>
        <begin position="384"/>
        <end position="552"/>
    </location>
</feature>
<dbReference type="OrthoDB" id="1430424at2759"/>
<dbReference type="Proteomes" id="UP000242715">
    <property type="component" value="Unassembled WGS sequence"/>
</dbReference>
<keyword evidence="4" id="KW-1185">Reference proteome</keyword>
<proteinExistence type="predicted"/>
<dbReference type="EMBL" id="DF974298">
    <property type="protein sequence ID" value="GAU47269.1"/>
    <property type="molecule type" value="Genomic_DNA"/>
</dbReference>
<name>A0A2Z6PLC5_TRISU</name>
<protein>
    <recommendedName>
        <fullName evidence="2">DUF7745 domain-containing protein</fullName>
    </recommendedName>
</protein>
<gene>
    <name evidence="3" type="ORF">TSUD_280920</name>
</gene>
<accession>A0A2Z6PLC5</accession>
<organism evidence="3 4">
    <name type="scientific">Trifolium subterraneum</name>
    <name type="common">Subterranean clover</name>
    <dbReference type="NCBI Taxonomy" id="3900"/>
    <lineage>
        <taxon>Eukaryota</taxon>
        <taxon>Viridiplantae</taxon>
        <taxon>Streptophyta</taxon>
        <taxon>Embryophyta</taxon>
        <taxon>Tracheophyta</taxon>
        <taxon>Spermatophyta</taxon>
        <taxon>Magnoliopsida</taxon>
        <taxon>eudicotyledons</taxon>
        <taxon>Gunneridae</taxon>
        <taxon>Pentapetalae</taxon>
        <taxon>rosids</taxon>
        <taxon>fabids</taxon>
        <taxon>Fabales</taxon>
        <taxon>Fabaceae</taxon>
        <taxon>Papilionoideae</taxon>
        <taxon>50 kb inversion clade</taxon>
        <taxon>NPAAA clade</taxon>
        <taxon>Hologalegina</taxon>
        <taxon>IRL clade</taxon>
        <taxon>Trifolieae</taxon>
        <taxon>Trifolium</taxon>
    </lineage>
</organism>
<evidence type="ECO:0000259" key="2">
    <source>
        <dbReference type="Pfam" id="PF24924"/>
    </source>
</evidence>